<evidence type="ECO:0000313" key="1">
    <source>
        <dbReference type="EMBL" id="MBB3041235.1"/>
    </source>
</evidence>
<dbReference type="AlphaFoldDB" id="A0A7W4VT91"/>
<keyword evidence="2" id="KW-1185">Reference proteome</keyword>
<organism evidence="1 2">
    <name type="scientific">Nocardioides soli</name>
    <dbReference type="NCBI Taxonomy" id="1036020"/>
    <lineage>
        <taxon>Bacteria</taxon>
        <taxon>Bacillati</taxon>
        <taxon>Actinomycetota</taxon>
        <taxon>Actinomycetes</taxon>
        <taxon>Propionibacteriales</taxon>
        <taxon>Nocardioidaceae</taxon>
        <taxon>Nocardioides</taxon>
    </lineage>
</organism>
<comment type="caution">
    <text evidence="1">The sequence shown here is derived from an EMBL/GenBank/DDBJ whole genome shotgun (WGS) entry which is preliminary data.</text>
</comment>
<accession>A0A7W4VT91</accession>
<sequence>MSRRRRRWLLVAAYAAAAWPLVDYLRWHRARRP</sequence>
<dbReference type="Proteomes" id="UP000589626">
    <property type="component" value="Unassembled WGS sequence"/>
</dbReference>
<evidence type="ECO:0000313" key="2">
    <source>
        <dbReference type="Proteomes" id="UP000589626"/>
    </source>
</evidence>
<reference evidence="1 2" key="1">
    <citation type="submission" date="2020-08" db="EMBL/GenBank/DDBJ databases">
        <title>Sequencing the genomes of 1000 actinobacteria strains.</title>
        <authorList>
            <person name="Klenk H.-P."/>
        </authorList>
    </citation>
    <scope>NUCLEOTIDE SEQUENCE [LARGE SCALE GENOMIC DNA]</scope>
    <source>
        <strain evidence="1 2">DSM 105498</strain>
    </source>
</reference>
<proteinExistence type="predicted"/>
<protein>
    <submittedName>
        <fullName evidence="1">Uncharacterized protein</fullName>
    </submittedName>
</protein>
<dbReference type="EMBL" id="JACHWR010000001">
    <property type="protein sequence ID" value="MBB3041235.1"/>
    <property type="molecule type" value="Genomic_DNA"/>
</dbReference>
<name>A0A7W4VT91_9ACTN</name>
<gene>
    <name evidence="1" type="ORF">FHU40_001036</name>
</gene>